<name>A0A812PS38_SYMPI</name>
<dbReference type="AlphaFoldDB" id="A0A812PS38"/>
<keyword evidence="3" id="KW-1185">Reference proteome</keyword>
<comment type="caution">
    <text evidence="2">The sequence shown here is derived from an EMBL/GenBank/DDBJ whole genome shotgun (WGS) entry which is preliminary data.</text>
</comment>
<accession>A0A812PS38</accession>
<dbReference type="Proteomes" id="UP000649617">
    <property type="component" value="Unassembled WGS sequence"/>
</dbReference>
<evidence type="ECO:0000313" key="2">
    <source>
        <dbReference type="EMBL" id="CAE7363077.1"/>
    </source>
</evidence>
<sequence length="230" mass="26091">METTERDLRQLSETLDFVEDLLAPGAAAEDLSEVLGGTLQECQDSGRLILSMVEWRCLLQGGLSLGVAERCFGDPQGYWAFSGLYQSWRQGRVKHWKSVEEATPPEQDGLAQVAARLVLVHYVDDPDLYHHRVVRKGLEGNKAQVVTPDRETFVTELAIGEPYDDLKRLRNGRLPTGPQEERASDDDTADERRRMLEAMPEVEEIGFDDFPLSGPRTIYRDMKQLRRLGF</sequence>
<proteinExistence type="predicted"/>
<organism evidence="2 3">
    <name type="scientific">Symbiodinium pilosum</name>
    <name type="common">Dinoflagellate</name>
    <dbReference type="NCBI Taxonomy" id="2952"/>
    <lineage>
        <taxon>Eukaryota</taxon>
        <taxon>Sar</taxon>
        <taxon>Alveolata</taxon>
        <taxon>Dinophyceae</taxon>
        <taxon>Suessiales</taxon>
        <taxon>Symbiodiniaceae</taxon>
        <taxon>Symbiodinium</taxon>
    </lineage>
</organism>
<evidence type="ECO:0000256" key="1">
    <source>
        <dbReference type="SAM" id="MobiDB-lite"/>
    </source>
</evidence>
<evidence type="ECO:0000313" key="3">
    <source>
        <dbReference type="Proteomes" id="UP000649617"/>
    </source>
</evidence>
<feature type="region of interest" description="Disordered" evidence="1">
    <location>
        <begin position="168"/>
        <end position="190"/>
    </location>
</feature>
<protein>
    <submittedName>
        <fullName evidence="2">UPF1 protein</fullName>
    </submittedName>
</protein>
<dbReference type="OrthoDB" id="10499957at2759"/>
<reference evidence="2" key="1">
    <citation type="submission" date="2021-02" db="EMBL/GenBank/DDBJ databases">
        <authorList>
            <person name="Dougan E. K."/>
            <person name="Rhodes N."/>
            <person name="Thang M."/>
            <person name="Chan C."/>
        </authorList>
    </citation>
    <scope>NUCLEOTIDE SEQUENCE</scope>
</reference>
<dbReference type="EMBL" id="CAJNIZ010014525">
    <property type="protein sequence ID" value="CAE7363077.1"/>
    <property type="molecule type" value="Genomic_DNA"/>
</dbReference>
<gene>
    <name evidence="2" type="primary">UPF1</name>
    <name evidence="2" type="ORF">SPIL2461_LOCUS8726</name>
</gene>